<evidence type="ECO:0000256" key="4">
    <source>
        <dbReference type="ARBA" id="ARBA00022475"/>
    </source>
</evidence>
<evidence type="ECO:0000256" key="14">
    <source>
        <dbReference type="ARBA" id="ARBA00039050"/>
    </source>
</evidence>
<dbReference type="GO" id="GO:0005524">
    <property type="term" value="F:ATP binding"/>
    <property type="evidence" value="ECO:0007669"/>
    <property type="project" value="UniProtKB-KW"/>
</dbReference>
<feature type="region of interest" description="Disordered" evidence="17">
    <location>
        <begin position="1"/>
        <end position="36"/>
    </location>
</feature>
<protein>
    <recommendedName>
        <fullName evidence="15">Glutathione import ATP-binding protein GsiA</fullName>
        <ecNumber evidence="14">7.4.2.10</ecNumber>
    </recommendedName>
</protein>
<organism evidence="19 20">
    <name type="scientific">Kaustia mangrovi</name>
    <dbReference type="NCBI Taxonomy" id="2593653"/>
    <lineage>
        <taxon>Bacteria</taxon>
        <taxon>Pseudomonadati</taxon>
        <taxon>Pseudomonadota</taxon>
        <taxon>Alphaproteobacteria</taxon>
        <taxon>Hyphomicrobiales</taxon>
        <taxon>Parvibaculaceae</taxon>
        <taxon>Kaustia</taxon>
    </lineage>
</organism>
<dbReference type="Gene3D" id="3.40.50.300">
    <property type="entry name" value="P-loop containing nucleotide triphosphate hydrolases"/>
    <property type="match status" value="2"/>
</dbReference>
<keyword evidence="5" id="KW-0997">Cell inner membrane</keyword>
<dbReference type="NCBIfam" id="NF008453">
    <property type="entry name" value="PRK11308.1"/>
    <property type="match status" value="2"/>
</dbReference>
<evidence type="ECO:0000256" key="9">
    <source>
        <dbReference type="ARBA" id="ARBA00022840"/>
    </source>
</evidence>
<keyword evidence="9 19" id="KW-0067">ATP-binding</keyword>
<keyword evidence="10" id="KW-1278">Translocase</keyword>
<evidence type="ECO:0000313" key="20">
    <source>
        <dbReference type="Proteomes" id="UP000593594"/>
    </source>
</evidence>
<dbReference type="Pfam" id="PF00005">
    <property type="entry name" value="ABC_tran"/>
    <property type="match status" value="2"/>
</dbReference>
<dbReference type="InterPro" id="IPR003439">
    <property type="entry name" value="ABC_transporter-like_ATP-bd"/>
</dbReference>
<dbReference type="GO" id="GO:0016887">
    <property type="term" value="F:ATP hydrolysis activity"/>
    <property type="evidence" value="ECO:0007669"/>
    <property type="project" value="InterPro"/>
</dbReference>
<evidence type="ECO:0000256" key="8">
    <source>
        <dbReference type="ARBA" id="ARBA00022801"/>
    </source>
</evidence>
<comment type="catalytic activity">
    <reaction evidence="16">
        <text>glutathione(out) + ATP + H2O = glutathione(in) + ADP + phosphate + H(+)</text>
        <dbReference type="Rhea" id="RHEA:29791"/>
        <dbReference type="ChEBI" id="CHEBI:15377"/>
        <dbReference type="ChEBI" id="CHEBI:15378"/>
        <dbReference type="ChEBI" id="CHEBI:30616"/>
        <dbReference type="ChEBI" id="CHEBI:43474"/>
        <dbReference type="ChEBI" id="CHEBI:57925"/>
        <dbReference type="ChEBI" id="CHEBI:456216"/>
        <dbReference type="EC" id="7.4.2.10"/>
    </reaction>
</comment>
<dbReference type="GO" id="GO:0005886">
    <property type="term" value="C:plasma membrane"/>
    <property type="evidence" value="ECO:0007669"/>
    <property type="project" value="UniProtKB-SubCell"/>
</dbReference>
<evidence type="ECO:0000256" key="11">
    <source>
        <dbReference type="ARBA" id="ARBA00023136"/>
    </source>
</evidence>
<dbReference type="PROSITE" id="PS00211">
    <property type="entry name" value="ABC_TRANSPORTER_1"/>
    <property type="match status" value="2"/>
</dbReference>
<proteinExistence type="inferred from homology"/>
<feature type="domain" description="ABC transporter" evidence="18">
    <location>
        <begin position="42"/>
        <end position="293"/>
    </location>
</feature>
<dbReference type="PANTHER" id="PTHR43776">
    <property type="entry name" value="TRANSPORT ATP-BINDING PROTEIN"/>
    <property type="match status" value="1"/>
</dbReference>
<evidence type="ECO:0000256" key="3">
    <source>
        <dbReference type="ARBA" id="ARBA00022448"/>
    </source>
</evidence>
<dbReference type="SMART" id="SM00382">
    <property type="entry name" value="AAA"/>
    <property type="match status" value="2"/>
</dbReference>
<sequence length="576" mass="63234">MDHLLSRHRAGDHRAGGQCDGRRAARHARPENCEEDVSEPVLDIRGLTVELPKGADRRYAVDDVRFSVDAGELVCVVGESGSGKSVTAFTVMGLNPPRALKPVAGEVMVQGIDVLKQSTRAMRRLRGEKMAMIFQEPMTALNPVIKVGEQISEMLEIHTDLSPSDRRKRVLETMGDVNLPEPEKLYHSYPHQLSGGQRQRIMIAMALTLEPALLIADEPTTALDVTTQAQILRLVKDIQRRHGMGVLFITHDFGVVAEIADRVVVMRDGRIVEQGPASEVLNAPKDPYTQMLMAAVPSLTPPERPEPKPADPALEVKGLNKVYGSTGWFSSGRLVHAAQDVELTVRPGETLGVVGESGSGKSTVARCVVRLVDPTSGTVLINGEDVARLDERRLRPHRRDIQIVFQDPYRSLNPRRTVGQSIVEGPMNFGMSAEKALANARELMTVVGLSPDALDRFPHQFSGGQRQRICIARALAMEPKVLIADEAVSALDVSVQAQVLDLLADIRQRFDLAMLFITHDLRVAAQICDRIMVMRHGQVVEQGLTREVYGHPQHDYTRALLAAAPGRETRFAGTAA</sequence>
<dbReference type="PROSITE" id="PS50893">
    <property type="entry name" value="ABC_TRANSPORTER_2"/>
    <property type="match status" value="2"/>
</dbReference>
<dbReference type="InterPro" id="IPR027417">
    <property type="entry name" value="P-loop_NTPase"/>
</dbReference>
<keyword evidence="3" id="KW-0813">Transport</keyword>
<gene>
    <name evidence="19" type="ORF">HW532_16545</name>
</gene>
<dbReference type="InterPro" id="IPR050319">
    <property type="entry name" value="ABC_transp_ATP-bind"/>
</dbReference>
<evidence type="ECO:0000256" key="17">
    <source>
        <dbReference type="SAM" id="MobiDB-lite"/>
    </source>
</evidence>
<keyword evidence="20" id="KW-1185">Reference proteome</keyword>
<comment type="function">
    <text evidence="12">Part of the ABC transporter complex GsiABCD involved in glutathione import. Responsible for energy coupling to the transport system.</text>
</comment>
<evidence type="ECO:0000256" key="6">
    <source>
        <dbReference type="ARBA" id="ARBA00022737"/>
    </source>
</evidence>
<evidence type="ECO:0000256" key="12">
    <source>
        <dbReference type="ARBA" id="ARBA00037530"/>
    </source>
</evidence>
<evidence type="ECO:0000256" key="16">
    <source>
        <dbReference type="ARBA" id="ARBA00047640"/>
    </source>
</evidence>
<evidence type="ECO:0000256" key="10">
    <source>
        <dbReference type="ARBA" id="ARBA00022967"/>
    </source>
</evidence>
<reference evidence="19 20" key="1">
    <citation type="submission" date="2020-06" db="EMBL/GenBank/DDBJ databases">
        <title>Genome sequence of 2 isolates from Red Sea Mangroves.</title>
        <authorList>
            <person name="Sefrji F."/>
            <person name="Michoud G."/>
            <person name="Merlino G."/>
            <person name="Daffonchio D."/>
        </authorList>
    </citation>
    <scope>NUCLEOTIDE SEQUENCE [LARGE SCALE GENOMIC DNA]</scope>
    <source>
        <strain evidence="19 20">R1DC25</strain>
    </source>
</reference>
<dbReference type="KEGG" id="kmn:HW532_16545"/>
<evidence type="ECO:0000256" key="7">
    <source>
        <dbReference type="ARBA" id="ARBA00022741"/>
    </source>
</evidence>
<dbReference type="AlphaFoldDB" id="A0A7S8C695"/>
<evidence type="ECO:0000256" key="2">
    <source>
        <dbReference type="ARBA" id="ARBA00011469"/>
    </source>
</evidence>
<evidence type="ECO:0000256" key="13">
    <source>
        <dbReference type="ARBA" id="ARBA00038416"/>
    </source>
</evidence>
<evidence type="ECO:0000313" key="19">
    <source>
        <dbReference type="EMBL" id="QPC44162.1"/>
    </source>
</evidence>
<evidence type="ECO:0000256" key="5">
    <source>
        <dbReference type="ARBA" id="ARBA00022519"/>
    </source>
</evidence>
<dbReference type="CDD" id="cd03257">
    <property type="entry name" value="ABC_NikE_OppD_transporters"/>
    <property type="match status" value="2"/>
</dbReference>
<keyword evidence="11" id="KW-0472">Membrane</keyword>
<evidence type="ECO:0000256" key="1">
    <source>
        <dbReference type="ARBA" id="ARBA00004417"/>
    </source>
</evidence>
<dbReference type="GO" id="GO:0055085">
    <property type="term" value="P:transmembrane transport"/>
    <property type="evidence" value="ECO:0007669"/>
    <property type="project" value="UniProtKB-ARBA"/>
</dbReference>
<evidence type="ECO:0000259" key="18">
    <source>
        <dbReference type="PROSITE" id="PS50893"/>
    </source>
</evidence>
<dbReference type="InterPro" id="IPR003593">
    <property type="entry name" value="AAA+_ATPase"/>
</dbReference>
<feature type="domain" description="ABC transporter" evidence="18">
    <location>
        <begin position="314"/>
        <end position="561"/>
    </location>
</feature>
<comment type="subunit">
    <text evidence="2">The complex is composed of two ATP-binding proteins (GsiA), two transmembrane proteins (GsiC and GsiD) and a solute-binding protein (GsiB).</text>
</comment>
<dbReference type="InterPro" id="IPR013563">
    <property type="entry name" value="Oligopep_ABC_C"/>
</dbReference>
<keyword evidence="8" id="KW-0378">Hydrolase</keyword>
<dbReference type="InterPro" id="IPR017871">
    <property type="entry name" value="ABC_transporter-like_CS"/>
</dbReference>
<keyword evidence="7" id="KW-0547">Nucleotide-binding</keyword>
<dbReference type="NCBIfam" id="NF007739">
    <property type="entry name" value="PRK10419.1"/>
    <property type="match status" value="2"/>
</dbReference>
<dbReference type="FunFam" id="3.40.50.300:FF:000016">
    <property type="entry name" value="Oligopeptide ABC transporter ATP-binding component"/>
    <property type="match status" value="2"/>
</dbReference>
<dbReference type="Proteomes" id="UP000593594">
    <property type="component" value="Chromosome"/>
</dbReference>
<feature type="compositionally biased region" description="Basic and acidic residues" evidence="17">
    <location>
        <begin position="12"/>
        <end position="32"/>
    </location>
</feature>
<keyword evidence="6" id="KW-0677">Repeat</keyword>
<feature type="compositionally biased region" description="Basic residues" evidence="17">
    <location>
        <begin position="1"/>
        <end position="11"/>
    </location>
</feature>
<comment type="subcellular location">
    <subcellularLocation>
        <location evidence="1">Cell inner membrane</location>
        <topology evidence="1">Peripheral membrane protein</topology>
    </subcellularLocation>
</comment>
<comment type="similarity">
    <text evidence="13">Belongs to the ABC transporter superfamily. Glutathione importer (TC 3.A.1.5.11) family.</text>
</comment>
<evidence type="ECO:0000256" key="15">
    <source>
        <dbReference type="ARBA" id="ARBA00041187"/>
    </source>
</evidence>
<dbReference type="EC" id="7.4.2.10" evidence="14"/>
<name>A0A7S8C695_9HYPH</name>
<keyword evidence="4" id="KW-1003">Cell membrane</keyword>
<dbReference type="Pfam" id="PF08352">
    <property type="entry name" value="oligo_HPY"/>
    <property type="match status" value="2"/>
</dbReference>
<dbReference type="GO" id="GO:0015833">
    <property type="term" value="P:peptide transport"/>
    <property type="evidence" value="ECO:0007669"/>
    <property type="project" value="InterPro"/>
</dbReference>
<dbReference type="SUPFAM" id="SSF52540">
    <property type="entry name" value="P-loop containing nucleoside triphosphate hydrolases"/>
    <property type="match status" value="2"/>
</dbReference>
<accession>A0A7S8C695</accession>
<dbReference type="EMBL" id="CP058214">
    <property type="protein sequence ID" value="QPC44162.1"/>
    <property type="molecule type" value="Genomic_DNA"/>
</dbReference>
<dbReference type="PANTHER" id="PTHR43776:SF15">
    <property type="entry name" value="GLUTATHIONE IMPORT ATP-BINDING PROTEIN GSIA"/>
    <property type="match status" value="1"/>
</dbReference>